<protein>
    <submittedName>
        <fullName evidence="2">DNA binding domain-containing protein</fullName>
    </submittedName>
</protein>
<dbReference type="EMBL" id="JACJJW010000031">
    <property type="protein sequence ID" value="MBM6759180.1"/>
    <property type="molecule type" value="Genomic_DNA"/>
</dbReference>
<reference evidence="2 3" key="1">
    <citation type="journal article" date="2021" name="Sci. Rep.">
        <title>The distribution of antibiotic resistance genes in chicken gut microbiota commensals.</title>
        <authorList>
            <person name="Juricova H."/>
            <person name="Matiasovicova J."/>
            <person name="Kubasova T."/>
            <person name="Cejkova D."/>
            <person name="Rychlik I."/>
        </authorList>
    </citation>
    <scope>NUCLEOTIDE SEQUENCE [LARGE SCALE GENOMIC DNA]</scope>
    <source>
        <strain evidence="2 3">An801</strain>
    </source>
</reference>
<evidence type="ECO:0000313" key="3">
    <source>
        <dbReference type="Proteomes" id="UP000703295"/>
    </source>
</evidence>
<comment type="caution">
    <text evidence="2">The sequence shown here is derived from an EMBL/GenBank/DDBJ whole genome shotgun (WGS) entry which is preliminary data.</text>
</comment>
<accession>A0ABS2EY26</accession>
<organism evidence="2 3">
    <name type="scientific">Bacteroides mediterraneensis</name>
    <dbReference type="NCBI Taxonomy" id="1841856"/>
    <lineage>
        <taxon>Bacteria</taxon>
        <taxon>Pseudomonadati</taxon>
        <taxon>Bacteroidota</taxon>
        <taxon>Bacteroidia</taxon>
        <taxon>Bacteroidales</taxon>
        <taxon>Bacteroidaceae</taxon>
        <taxon>Bacteroides</taxon>
    </lineage>
</organism>
<feature type="domain" description="Schlafen AlbA-2" evidence="1">
    <location>
        <begin position="21"/>
        <end position="130"/>
    </location>
</feature>
<evidence type="ECO:0000259" key="1">
    <source>
        <dbReference type="Pfam" id="PF04326"/>
    </source>
</evidence>
<proteinExistence type="predicted"/>
<sequence length="227" mass="25923">MKQNAETDYIQQLIAEGEHVHQDFKFAISDARKIAKSLSAFANTEGGRLLVGVKDNGKIAGIRSEEEIYMIEAAATMYCRPPVVTENRVYRVEGKDVLEVQVKECDCKPVQAVDEAGKAWAYVRIADENILASPVHLQIWNHEKKKEVVVTYTDREKRVLEILGSQGMLTLNKCGRLVHLPRPEVCRLLADFIRFGLVEQVFREHTFFYRLKEDVKGEDSLFPTVNR</sequence>
<name>A0ABS2EY26_9BACE</name>
<dbReference type="Pfam" id="PF04326">
    <property type="entry name" value="SLFN_AlbA_2"/>
    <property type="match status" value="1"/>
</dbReference>
<keyword evidence="3" id="KW-1185">Reference proteome</keyword>
<dbReference type="RefSeq" id="WP_204476345.1">
    <property type="nucleotide sequence ID" value="NZ_JACJJW010000031.1"/>
</dbReference>
<dbReference type="InterPro" id="IPR007421">
    <property type="entry name" value="Schlafen_AlbA_2_dom"/>
</dbReference>
<dbReference type="Proteomes" id="UP000703295">
    <property type="component" value="Unassembled WGS sequence"/>
</dbReference>
<dbReference type="InterPro" id="IPR038461">
    <property type="entry name" value="Schlafen_AlbA_2_dom_sf"/>
</dbReference>
<dbReference type="Gene3D" id="3.30.950.30">
    <property type="entry name" value="Schlafen, AAA domain"/>
    <property type="match status" value="1"/>
</dbReference>
<evidence type="ECO:0000313" key="2">
    <source>
        <dbReference type="EMBL" id="MBM6759180.1"/>
    </source>
</evidence>
<dbReference type="PANTHER" id="PTHR30595:SF6">
    <property type="entry name" value="SCHLAFEN ALBA-2 DOMAIN-CONTAINING PROTEIN"/>
    <property type="match status" value="1"/>
</dbReference>
<gene>
    <name evidence="2" type="ORF">H6A31_10905</name>
</gene>
<dbReference type="PANTHER" id="PTHR30595">
    <property type="entry name" value="GLPR-RELATED TRANSCRIPTIONAL REPRESSOR"/>
    <property type="match status" value="1"/>
</dbReference>